<dbReference type="InterPro" id="IPR025332">
    <property type="entry name" value="DUF4238"/>
</dbReference>
<dbReference type="EMBL" id="NMQU01000013">
    <property type="protein sequence ID" value="OXM54134.1"/>
    <property type="molecule type" value="Genomic_DNA"/>
</dbReference>
<evidence type="ECO:0000313" key="1">
    <source>
        <dbReference type="EMBL" id="OXM54134.1"/>
    </source>
</evidence>
<organism evidence="1 2">
    <name type="scientific">Amycolatopsis alba DSM 44262</name>
    <dbReference type="NCBI Taxonomy" id="1125972"/>
    <lineage>
        <taxon>Bacteria</taxon>
        <taxon>Bacillati</taxon>
        <taxon>Actinomycetota</taxon>
        <taxon>Actinomycetes</taxon>
        <taxon>Pseudonocardiales</taxon>
        <taxon>Pseudonocardiaceae</taxon>
        <taxon>Amycolatopsis</taxon>
    </lineage>
</organism>
<keyword evidence="2" id="KW-1185">Reference proteome</keyword>
<gene>
    <name evidence="1" type="ORF">CFP75_03385</name>
</gene>
<comment type="caution">
    <text evidence="1">The sequence shown here is derived from an EMBL/GenBank/DDBJ whole genome shotgun (WGS) entry which is preliminary data.</text>
</comment>
<dbReference type="AlphaFoldDB" id="A0A229S6B9"/>
<accession>A0A229S6B9</accession>
<dbReference type="OrthoDB" id="580988at2"/>
<dbReference type="Pfam" id="PF14022">
    <property type="entry name" value="DUF4238"/>
    <property type="match status" value="1"/>
</dbReference>
<evidence type="ECO:0000313" key="2">
    <source>
        <dbReference type="Proteomes" id="UP000215563"/>
    </source>
</evidence>
<sequence>MAKVARHHHTVPRFYLERFARDGRVGTVELPGEKRFVQRIGDAATRNNFYTLDTVKAEDADLFERELSKLEAKAASVFREVLDKGTWPLCEEARRSVAEFAAVQYLRGPDQRRLMEQIIALTTKLELSLAGKASIFDHAKERLGREITEEEADLLWADVIRESGPPIELSARGHIEQLLRVVPDVFRYLICRPWVLTRFSRRRLFTSDTPLALLRRPDDQSGVAPALATAWGLALPLSREVGLLMADSLPIAEHTAFEVIVAGRFDTEGPPSTRLAALFNGVTMRNARRWLFHHPDDHALIGTSLPTARDVEIGMSSVDFVAMGESFRTQLRRDR</sequence>
<dbReference type="Proteomes" id="UP000215563">
    <property type="component" value="Unassembled WGS sequence"/>
</dbReference>
<dbReference type="RefSeq" id="WP_051137575.1">
    <property type="nucleotide sequence ID" value="NZ_KB913032.1"/>
</dbReference>
<name>A0A229S6B9_AMYAL</name>
<proteinExistence type="predicted"/>
<protein>
    <submittedName>
        <fullName evidence="1">DUF4238 domain-containing protein</fullName>
    </submittedName>
</protein>
<reference evidence="1 2" key="1">
    <citation type="submission" date="2017-07" db="EMBL/GenBank/DDBJ databases">
        <title>Amycolatopsis alba DSM 44262 Genome sequencing and assembly.</title>
        <authorList>
            <person name="Kaur N."/>
            <person name="Mayilraj S."/>
        </authorList>
    </citation>
    <scope>NUCLEOTIDE SEQUENCE [LARGE SCALE GENOMIC DNA]</scope>
    <source>
        <strain evidence="1 2">DSM 44262</strain>
    </source>
</reference>